<organism evidence="1 2">
    <name type="scientific">Auricularia subglabra (strain TFB-10046 / SS5)</name>
    <name type="common">White-rot fungus</name>
    <name type="synonym">Auricularia delicata (strain TFB10046)</name>
    <dbReference type="NCBI Taxonomy" id="717982"/>
    <lineage>
        <taxon>Eukaryota</taxon>
        <taxon>Fungi</taxon>
        <taxon>Dikarya</taxon>
        <taxon>Basidiomycota</taxon>
        <taxon>Agaricomycotina</taxon>
        <taxon>Agaricomycetes</taxon>
        <taxon>Auriculariales</taxon>
        <taxon>Auriculariaceae</taxon>
        <taxon>Auricularia</taxon>
    </lineage>
</organism>
<dbReference type="Proteomes" id="UP000006514">
    <property type="component" value="Unassembled WGS sequence"/>
</dbReference>
<sequence length="568" mass="64459">MFDVHEQAMEGERGSDYVNAKMEFEQQIALLTVVPHRSKQQSLPRSHSYRMCSAVSAFESGPRPPDSSLNGHLSASSRVSNEIWTHIFRISLTPQFSGKEKYVSLIRASRVCNRWRHLILTTPSIWTLLYGLSPREIMHIDRLMIYAADCPVDIEIDCTDSFRRDYSAAGLTLFQHMSHITSLSLMFSVRHMESWHTMKEALTVRAPILRTFKISFMGSGVTLPSGLFGDFAPMLLNVTGQIRLLPRRCNAFSNVVQFTVLHDTKCPREEEARTLMSVCPRLEALVLDSPVVDSPYNFGNVSKERFLCQERIYGGSHRLKHLSVADIGELRVPRRRLSRSSDNREPGSLRFVIPTIQLFGYEHIRSLHIIWARSATFKFIAKRMSQIKHLTLDQSSDAKMVLVDQEQKERMFSGISNVLLSTVLRTASIFDELQSLTIGDLGTHGAWADLLARPYPKLLSLTVVVAVTRYSTSSWVPVFQTLDDRVVTCKALTTLRFCHQRRLPDSNVHGFSPLTISATKTVEIIRARLDLGARKLRQLVLEGVLFSEDDPASDVVELRSYVENIVFM</sequence>
<name>J0WLW9_AURST</name>
<dbReference type="KEGG" id="adl:AURDEDRAFT_131745"/>
<proteinExistence type="predicted"/>
<dbReference type="InParanoid" id="J0WLW9"/>
<dbReference type="EMBL" id="JH688293">
    <property type="protein sequence ID" value="EJD33333.1"/>
    <property type="molecule type" value="Genomic_DNA"/>
</dbReference>
<dbReference type="AlphaFoldDB" id="J0WLW9"/>
<gene>
    <name evidence="1" type="ORF">AURDEDRAFT_131745</name>
</gene>
<protein>
    <submittedName>
        <fullName evidence="1">Uncharacterized protein</fullName>
    </submittedName>
</protein>
<accession>J0WLW9</accession>
<dbReference type="Gene3D" id="1.20.1280.50">
    <property type="match status" value="1"/>
</dbReference>
<evidence type="ECO:0000313" key="2">
    <source>
        <dbReference type="Proteomes" id="UP000006514"/>
    </source>
</evidence>
<dbReference type="InterPro" id="IPR036047">
    <property type="entry name" value="F-box-like_dom_sf"/>
</dbReference>
<evidence type="ECO:0000313" key="1">
    <source>
        <dbReference type="EMBL" id="EJD33333.1"/>
    </source>
</evidence>
<dbReference type="SUPFAM" id="SSF81383">
    <property type="entry name" value="F-box domain"/>
    <property type="match status" value="1"/>
</dbReference>
<dbReference type="OrthoDB" id="3181259at2759"/>
<reference evidence="2" key="1">
    <citation type="journal article" date="2012" name="Science">
        <title>The Paleozoic origin of enzymatic lignin decomposition reconstructed from 31 fungal genomes.</title>
        <authorList>
            <person name="Floudas D."/>
            <person name="Binder M."/>
            <person name="Riley R."/>
            <person name="Barry K."/>
            <person name="Blanchette R.A."/>
            <person name="Henrissat B."/>
            <person name="Martinez A.T."/>
            <person name="Otillar R."/>
            <person name="Spatafora J.W."/>
            <person name="Yadav J.S."/>
            <person name="Aerts A."/>
            <person name="Benoit I."/>
            <person name="Boyd A."/>
            <person name="Carlson A."/>
            <person name="Copeland A."/>
            <person name="Coutinho P.M."/>
            <person name="de Vries R.P."/>
            <person name="Ferreira P."/>
            <person name="Findley K."/>
            <person name="Foster B."/>
            <person name="Gaskell J."/>
            <person name="Glotzer D."/>
            <person name="Gorecki P."/>
            <person name="Heitman J."/>
            <person name="Hesse C."/>
            <person name="Hori C."/>
            <person name="Igarashi K."/>
            <person name="Jurgens J.A."/>
            <person name="Kallen N."/>
            <person name="Kersten P."/>
            <person name="Kohler A."/>
            <person name="Kuees U."/>
            <person name="Kumar T.K.A."/>
            <person name="Kuo A."/>
            <person name="LaButti K."/>
            <person name="Larrondo L.F."/>
            <person name="Lindquist E."/>
            <person name="Ling A."/>
            <person name="Lombard V."/>
            <person name="Lucas S."/>
            <person name="Lundell T."/>
            <person name="Martin R."/>
            <person name="McLaughlin D.J."/>
            <person name="Morgenstern I."/>
            <person name="Morin E."/>
            <person name="Murat C."/>
            <person name="Nagy L.G."/>
            <person name="Nolan M."/>
            <person name="Ohm R.A."/>
            <person name="Patyshakuliyeva A."/>
            <person name="Rokas A."/>
            <person name="Ruiz-Duenas F.J."/>
            <person name="Sabat G."/>
            <person name="Salamov A."/>
            <person name="Samejima M."/>
            <person name="Schmutz J."/>
            <person name="Slot J.C."/>
            <person name="St John F."/>
            <person name="Stenlid J."/>
            <person name="Sun H."/>
            <person name="Sun S."/>
            <person name="Syed K."/>
            <person name="Tsang A."/>
            <person name="Wiebenga A."/>
            <person name="Young D."/>
            <person name="Pisabarro A."/>
            <person name="Eastwood D.C."/>
            <person name="Martin F."/>
            <person name="Cullen D."/>
            <person name="Grigoriev I.V."/>
            <person name="Hibbett D.S."/>
        </authorList>
    </citation>
    <scope>NUCLEOTIDE SEQUENCE [LARGE SCALE GENOMIC DNA]</scope>
    <source>
        <strain evidence="2">TFB10046</strain>
    </source>
</reference>
<keyword evidence="2" id="KW-1185">Reference proteome</keyword>